<comment type="catalytic activity">
    <reaction evidence="1">
        <text>ATP + protein L-histidine = ADP + protein N-phospho-L-histidine.</text>
        <dbReference type="EC" id="2.7.13.3"/>
    </reaction>
</comment>
<comment type="caution">
    <text evidence="10">The sequence shown here is derived from an EMBL/GenBank/DDBJ whole genome shotgun (WGS) entry which is preliminary data.</text>
</comment>
<evidence type="ECO:0000313" key="11">
    <source>
        <dbReference type="Proteomes" id="UP001196980"/>
    </source>
</evidence>
<proteinExistence type="predicted"/>
<evidence type="ECO:0000256" key="7">
    <source>
        <dbReference type="ARBA" id="ARBA00022840"/>
    </source>
</evidence>
<evidence type="ECO:0000256" key="3">
    <source>
        <dbReference type="ARBA" id="ARBA00022553"/>
    </source>
</evidence>
<keyword evidence="6 10" id="KW-0418">Kinase</keyword>
<dbReference type="CDD" id="cd00075">
    <property type="entry name" value="HATPase"/>
    <property type="match status" value="1"/>
</dbReference>
<keyword evidence="4" id="KW-0808">Transferase</keyword>
<dbReference type="InterPro" id="IPR003594">
    <property type="entry name" value="HATPase_dom"/>
</dbReference>
<evidence type="ECO:0000256" key="1">
    <source>
        <dbReference type="ARBA" id="ARBA00000085"/>
    </source>
</evidence>
<dbReference type="Pfam" id="PF02518">
    <property type="entry name" value="HATPase_c"/>
    <property type="match status" value="1"/>
</dbReference>
<dbReference type="PANTHER" id="PTHR43065:SF10">
    <property type="entry name" value="PEROXIDE STRESS-ACTIVATED HISTIDINE KINASE MAK3"/>
    <property type="match status" value="1"/>
</dbReference>
<evidence type="ECO:0000256" key="2">
    <source>
        <dbReference type="ARBA" id="ARBA00012438"/>
    </source>
</evidence>
<dbReference type="EC" id="2.7.13.3" evidence="2"/>
<dbReference type="Proteomes" id="UP001196980">
    <property type="component" value="Unassembled WGS sequence"/>
</dbReference>
<accession>A0ABS6RYV8</accession>
<dbReference type="GO" id="GO:0016301">
    <property type="term" value="F:kinase activity"/>
    <property type="evidence" value="ECO:0007669"/>
    <property type="project" value="UniProtKB-KW"/>
</dbReference>
<evidence type="ECO:0000256" key="6">
    <source>
        <dbReference type="ARBA" id="ARBA00022777"/>
    </source>
</evidence>
<evidence type="ECO:0000256" key="4">
    <source>
        <dbReference type="ARBA" id="ARBA00022679"/>
    </source>
</evidence>
<keyword evidence="11" id="KW-1185">Reference proteome</keyword>
<dbReference type="PROSITE" id="PS50109">
    <property type="entry name" value="HIS_KIN"/>
    <property type="match status" value="1"/>
</dbReference>
<protein>
    <recommendedName>
        <fullName evidence="2">histidine kinase</fullName>
        <ecNumber evidence="2">2.7.13.3</ecNumber>
    </recommendedName>
</protein>
<dbReference type="PANTHER" id="PTHR43065">
    <property type="entry name" value="SENSOR HISTIDINE KINASE"/>
    <property type="match status" value="1"/>
</dbReference>
<feature type="domain" description="Histidine kinase" evidence="9">
    <location>
        <begin position="329"/>
        <end position="553"/>
    </location>
</feature>
<keyword evidence="8" id="KW-0902">Two-component regulatory system</keyword>
<dbReference type="SMART" id="SM00387">
    <property type="entry name" value="HATPase_c"/>
    <property type="match status" value="1"/>
</dbReference>
<sequence length="553" mass="62649">MQGDNKINEKDKRLADYAMVFDVVGLIASYASEDVAIENIIHLLRNLFAPSSIIYVSMVEGHPSEIITFPEKGNYEAVVNDLIGNFKGDYDWTASGKGFRFKIKGKDSVGTDSVLGLMEIDGILFPDYRSHYLNLTLTIANTLGLAISNSRVYQSLLSANKQVKESHDRLLKILENMEAIVYVADMQTYEIIFANRYLKEAIGSDKIINKRCWNTIQTGQGGPCSFCTNNKLFDENGQPSGTYTWEFQNTVNKKWYYMQDRAIRWVDGKIVRLEIATDITQRKMLEKQLAQLNAHLEEQVIDKIDEIRHKEQMLIQQSKMAAMGEMIGVIAHQWKQPLNAISVVIQDIADTYEYGELNQEYIDNMIEASKAQISFMAKTIDDFRNFFKPTKQKSVFSVAVSIKEILSMFTDVFKKDGISIELFCDNDNELQCSGYPNEFKQVILNLISNSKDAILTRRSKDTKTYLEGTISISVQKDEDNGIAIMITDNGGGIPEDIKDRIFEPYFTTKPSDVGTGIGLYMSKTIIENNMCGRLTVKNITEGAEFKITMNYVA</sequence>
<reference evidence="10 11" key="1">
    <citation type="journal article" date="2020" name="J Geophys Res Biogeosci">
        <title>Magnetotaxis as an Adaptation to Enable Bacterial Shuttling of Microbial Sulfur and Sulfur Cycling Across Aquatic Oxic#Anoxic Interfaces.</title>
        <authorList>
            <person name="Li J."/>
            <person name="Liu P."/>
            <person name="Wang J."/>
            <person name="Roberts A.P."/>
            <person name="Pan Y."/>
        </authorList>
    </citation>
    <scope>NUCLEOTIDE SEQUENCE [LARGE SCALE GENOMIC DNA]</scope>
    <source>
        <strain evidence="10 11">MYR-1_YQ</strain>
    </source>
</reference>
<gene>
    <name evidence="10" type="ORF">HWQ67_07250</name>
</gene>
<dbReference type="EMBL" id="JABXWD010000101">
    <property type="protein sequence ID" value="MBV6341378.1"/>
    <property type="molecule type" value="Genomic_DNA"/>
</dbReference>
<evidence type="ECO:0000256" key="5">
    <source>
        <dbReference type="ARBA" id="ARBA00022741"/>
    </source>
</evidence>
<keyword evidence="7" id="KW-0067">ATP-binding</keyword>
<dbReference type="InterPro" id="IPR005467">
    <property type="entry name" value="His_kinase_dom"/>
</dbReference>
<name>A0ABS6RYV8_9BACT</name>
<dbReference type="CDD" id="cd00082">
    <property type="entry name" value="HisKA"/>
    <property type="match status" value="1"/>
</dbReference>
<evidence type="ECO:0000259" key="9">
    <source>
        <dbReference type="PROSITE" id="PS50109"/>
    </source>
</evidence>
<keyword evidence="3" id="KW-0597">Phosphoprotein</keyword>
<dbReference type="InterPro" id="IPR003661">
    <property type="entry name" value="HisK_dim/P_dom"/>
</dbReference>
<evidence type="ECO:0000256" key="8">
    <source>
        <dbReference type="ARBA" id="ARBA00023012"/>
    </source>
</evidence>
<dbReference type="RefSeq" id="WP_218252013.1">
    <property type="nucleotide sequence ID" value="NZ_JABXWD010000101.1"/>
</dbReference>
<evidence type="ECO:0000313" key="10">
    <source>
        <dbReference type="EMBL" id="MBV6341378.1"/>
    </source>
</evidence>
<organism evidence="10 11">
    <name type="scientific">Candidatus Magnetobacterium casense</name>
    <dbReference type="NCBI Taxonomy" id="1455061"/>
    <lineage>
        <taxon>Bacteria</taxon>
        <taxon>Pseudomonadati</taxon>
        <taxon>Nitrospirota</taxon>
        <taxon>Thermodesulfovibrionia</taxon>
        <taxon>Thermodesulfovibrionales</taxon>
        <taxon>Candidatus Magnetobacteriaceae</taxon>
        <taxon>Candidatus Magnetobacterium</taxon>
    </lineage>
</organism>
<keyword evidence="5" id="KW-0547">Nucleotide-binding</keyword>